<accession>A0A382IM78</accession>
<name>A0A382IM78_9ZZZZ</name>
<proteinExistence type="predicted"/>
<dbReference type="AlphaFoldDB" id="A0A382IM78"/>
<dbReference type="GO" id="GO:0016616">
    <property type="term" value="F:oxidoreductase activity, acting on the CH-OH group of donors, NAD or NADP as acceptor"/>
    <property type="evidence" value="ECO:0007669"/>
    <property type="project" value="InterPro"/>
</dbReference>
<dbReference type="EMBL" id="UINC01068229">
    <property type="protein sequence ID" value="SVC00688.1"/>
    <property type="molecule type" value="Genomic_DNA"/>
</dbReference>
<dbReference type="Pfam" id="PF01210">
    <property type="entry name" value="NAD_Gly3P_dh_N"/>
    <property type="match status" value="1"/>
</dbReference>
<evidence type="ECO:0000259" key="1">
    <source>
        <dbReference type="Pfam" id="PF01210"/>
    </source>
</evidence>
<gene>
    <name evidence="2" type="ORF">METZ01_LOCUS253542</name>
</gene>
<dbReference type="InterPro" id="IPR036291">
    <property type="entry name" value="NAD(P)-bd_dom_sf"/>
</dbReference>
<organism evidence="2">
    <name type="scientific">marine metagenome</name>
    <dbReference type="NCBI Taxonomy" id="408172"/>
    <lineage>
        <taxon>unclassified sequences</taxon>
        <taxon>metagenomes</taxon>
        <taxon>ecological metagenomes</taxon>
    </lineage>
</organism>
<dbReference type="SUPFAM" id="SSF51735">
    <property type="entry name" value="NAD(P)-binding Rossmann-fold domains"/>
    <property type="match status" value="1"/>
</dbReference>
<evidence type="ECO:0000313" key="2">
    <source>
        <dbReference type="EMBL" id="SVC00688.1"/>
    </source>
</evidence>
<feature type="domain" description="Glycerol-3-phosphate dehydrogenase NAD-dependent N-terminal" evidence="1">
    <location>
        <begin position="4"/>
        <end position="153"/>
    </location>
</feature>
<feature type="non-terminal residue" evidence="2">
    <location>
        <position position="154"/>
    </location>
</feature>
<protein>
    <recommendedName>
        <fullName evidence="1">Glycerol-3-phosphate dehydrogenase NAD-dependent N-terminal domain-containing protein</fullName>
    </recommendedName>
</protein>
<dbReference type="Gene3D" id="3.40.50.720">
    <property type="entry name" value="NAD(P)-binding Rossmann-like Domain"/>
    <property type="match status" value="1"/>
</dbReference>
<dbReference type="InterPro" id="IPR011128">
    <property type="entry name" value="G3P_DH_NAD-dep_N"/>
</dbReference>
<dbReference type="GO" id="GO:0046168">
    <property type="term" value="P:glycerol-3-phosphate catabolic process"/>
    <property type="evidence" value="ECO:0007669"/>
    <property type="project" value="InterPro"/>
</dbReference>
<sequence>MANILILGAGSIGTAFSFPCSDKNNSVTIIGTHLENNFIDQINSKRIHPVLKCNVPKNVQFLKFNKLSETINKKADLIVVAVSSKGIEWASAELSKVLKINVPIIILTKGLAIHNNNYEVLAHKMERLFNKNGIKQTNISAVGGPCLAKGLANR</sequence>
<reference evidence="2" key="1">
    <citation type="submission" date="2018-05" db="EMBL/GenBank/DDBJ databases">
        <authorList>
            <person name="Lanie J.A."/>
            <person name="Ng W.-L."/>
            <person name="Kazmierczak K.M."/>
            <person name="Andrzejewski T.M."/>
            <person name="Davidsen T.M."/>
            <person name="Wayne K.J."/>
            <person name="Tettelin H."/>
            <person name="Glass J.I."/>
            <person name="Rusch D."/>
            <person name="Podicherti R."/>
            <person name="Tsui H.-C.T."/>
            <person name="Winkler M.E."/>
        </authorList>
    </citation>
    <scope>NUCLEOTIDE SEQUENCE</scope>
</reference>
<dbReference type="GO" id="GO:0051287">
    <property type="term" value="F:NAD binding"/>
    <property type="evidence" value="ECO:0007669"/>
    <property type="project" value="InterPro"/>
</dbReference>